<dbReference type="GO" id="GO:0006397">
    <property type="term" value="P:mRNA processing"/>
    <property type="evidence" value="ECO:0007669"/>
    <property type="project" value="UniProtKB-KW"/>
</dbReference>
<feature type="compositionally biased region" description="Gly residues" evidence="3">
    <location>
        <begin position="343"/>
        <end position="360"/>
    </location>
</feature>
<keyword evidence="6" id="KW-1185">Reference proteome</keyword>
<evidence type="ECO:0000313" key="6">
    <source>
        <dbReference type="Proteomes" id="UP001190700"/>
    </source>
</evidence>
<feature type="compositionally biased region" description="Pro residues" evidence="3">
    <location>
        <begin position="278"/>
        <end position="291"/>
    </location>
</feature>
<evidence type="ECO:0000259" key="4">
    <source>
        <dbReference type="PROSITE" id="PS50102"/>
    </source>
</evidence>
<feature type="region of interest" description="Disordered" evidence="3">
    <location>
        <begin position="274"/>
        <end position="313"/>
    </location>
</feature>
<evidence type="ECO:0000256" key="2">
    <source>
        <dbReference type="PROSITE-ProRule" id="PRU00176"/>
    </source>
</evidence>
<dbReference type="SUPFAM" id="SSF54928">
    <property type="entry name" value="RNA-binding domain, RBD"/>
    <property type="match status" value="1"/>
</dbReference>
<dbReference type="GO" id="GO:0003723">
    <property type="term" value="F:RNA binding"/>
    <property type="evidence" value="ECO:0007669"/>
    <property type="project" value="UniProtKB-UniRule"/>
</dbReference>
<proteinExistence type="inferred from homology"/>
<accession>A0AAE0KVW6</accession>
<comment type="caution">
    <text evidence="5">The sequence shown here is derived from an EMBL/GenBank/DDBJ whole genome shotgun (WGS) entry which is preliminary data.</text>
</comment>
<feature type="region of interest" description="Disordered" evidence="3">
    <location>
        <begin position="433"/>
        <end position="461"/>
    </location>
</feature>
<dbReference type="GO" id="GO:0005634">
    <property type="term" value="C:nucleus"/>
    <property type="evidence" value="ECO:0007669"/>
    <property type="project" value="UniProtKB-SubCell"/>
</dbReference>
<name>A0AAE0KVW6_9CHLO</name>
<keyword evidence="2" id="KW-0694">RNA-binding</keyword>
<feature type="compositionally biased region" description="Basic and acidic residues" evidence="3">
    <location>
        <begin position="438"/>
        <end position="448"/>
    </location>
</feature>
<dbReference type="EMBL" id="LGRX02016028">
    <property type="protein sequence ID" value="KAK3262682.1"/>
    <property type="molecule type" value="Genomic_DNA"/>
</dbReference>
<dbReference type="Pfam" id="PF00076">
    <property type="entry name" value="RRM_1"/>
    <property type="match status" value="1"/>
</dbReference>
<dbReference type="InterPro" id="IPR000504">
    <property type="entry name" value="RRM_dom"/>
</dbReference>
<evidence type="ECO:0000256" key="1">
    <source>
        <dbReference type="ARBA" id="ARBA00006265"/>
    </source>
</evidence>
<dbReference type="InterPro" id="IPR034772">
    <property type="entry name" value="CPSF6/7"/>
</dbReference>
<dbReference type="InterPro" id="IPR012677">
    <property type="entry name" value="Nucleotide-bd_a/b_plait_sf"/>
</dbReference>
<feature type="compositionally biased region" description="Acidic residues" evidence="3">
    <location>
        <begin position="1"/>
        <end position="15"/>
    </location>
</feature>
<reference evidence="5 6" key="1">
    <citation type="journal article" date="2015" name="Genome Biol. Evol.">
        <title>Comparative Genomics of a Bacterivorous Green Alga Reveals Evolutionary Causalities and Consequences of Phago-Mixotrophic Mode of Nutrition.</title>
        <authorList>
            <person name="Burns J.A."/>
            <person name="Paasch A."/>
            <person name="Narechania A."/>
            <person name="Kim E."/>
        </authorList>
    </citation>
    <scope>NUCLEOTIDE SEQUENCE [LARGE SCALE GENOMIC DNA]</scope>
    <source>
        <strain evidence="5 6">PLY_AMNH</strain>
    </source>
</reference>
<gene>
    <name evidence="5" type="ORF">CYMTET_28477</name>
</gene>
<dbReference type="AlphaFoldDB" id="A0AAE0KVW6"/>
<feature type="domain" description="RRM" evidence="4">
    <location>
        <begin position="153"/>
        <end position="230"/>
    </location>
</feature>
<feature type="compositionally biased region" description="Acidic residues" evidence="3">
    <location>
        <begin position="33"/>
        <end position="46"/>
    </location>
</feature>
<dbReference type="PANTHER" id="PTHR23204">
    <property type="entry name" value="CLEAVAGE AND POLYADENYLATION SPECIFIC FACTOR"/>
    <property type="match status" value="1"/>
</dbReference>
<organism evidence="5 6">
    <name type="scientific">Cymbomonas tetramitiformis</name>
    <dbReference type="NCBI Taxonomy" id="36881"/>
    <lineage>
        <taxon>Eukaryota</taxon>
        <taxon>Viridiplantae</taxon>
        <taxon>Chlorophyta</taxon>
        <taxon>Pyramimonadophyceae</taxon>
        <taxon>Pyramimonadales</taxon>
        <taxon>Pyramimonadaceae</taxon>
        <taxon>Cymbomonas</taxon>
    </lineage>
</organism>
<comment type="similarity">
    <text evidence="1">Belongs to the RRM CPSF6/7 family.</text>
</comment>
<feature type="region of interest" description="Disordered" evidence="3">
    <location>
        <begin position="337"/>
        <end position="360"/>
    </location>
</feature>
<dbReference type="PROSITE" id="PS50102">
    <property type="entry name" value="RRM"/>
    <property type="match status" value="1"/>
</dbReference>
<feature type="compositionally biased region" description="Low complexity" evidence="3">
    <location>
        <begin position="65"/>
        <end position="84"/>
    </location>
</feature>
<evidence type="ECO:0000256" key="3">
    <source>
        <dbReference type="SAM" id="MobiDB-lite"/>
    </source>
</evidence>
<dbReference type="Proteomes" id="UP001190700">
    <property type="component" value="Unassembled WGS sequence"/>
</dbReference>
<feature type="region of interest" description="Disordered" evidence="3">
    <location>
        <begin position="1"/>
        <end position="87"/>
    </location>
</feature>
<dbReference type="Gene3D" id="3.30.70.330">
    <property type="match status" value="1"/>
</dbReference>
<dbReference type="InterPro" id="IPR035979">
    <property type="entry name" value="RBD_domain_sf"/>
</dbReference>
<feature type="compositionally biased region" description="Low complexity" evidence="3">
    <location>
        <begin position="292"/>
        <end position="310"/>
    </location>
</feature>
<evidence type="ECO:0000313" key="5">
    <source>
        <dbReference type="EMBL" id="KAK3262682.1"/>
    </source>
</evidence>
<sequence>MDDAVDFSEDEDFQEEAGVVQGSAAPPAGESNADNDDDALDLYGDDILERTESMLEETSAPLEIPDQQPVRQQPTQATQPPVQTIGTPSPAVAAPQVKDALALVAATPAGPAEVSDLASEYRAKHGVAGAPNAGAFAPAQGGSAPTAPANDLASVYVGNLQWWTTDIELEALFLEFGKIKKISFVAEKSNGKLKYVHAEFEEAASAEACKQGMHKKVINGKPCVVTYASQPQPVATTTPAAPKPVVVKPVVKPVPAARAAPQAGAPVVAKPLAVSGPAAPPLPPGPPPPNQPKMTPQQQQQAASANSGALTLSSSDEALATASQAALKEMTDFERYRHEHGMGPPGKGKGGKGGGSGFGKGKGAGPGYAGIPPGGFLHPGVYPGGPGMGYAEMGSYGGYGGGYPGAGMGMAGYNGMPTPSFGGYDGGDGVGAGYMDPGWEKQSKRRRDDDDDDVEISDKRGRMGGEGVRIRVLGSFIGLVIIDGSGGMTASISKVVSRTFEGTKLLTEVGNWSRSMRLSCARALRASG</sequence>
<dbReference type="SMART" id="SM00360">
    <property type="entry name" value="RRM"/>
    <property type="match status" value="1"/>
</dbReference>
<protein>
    <recommendedName>
        <fullName evidence="4">RRM domain-containing protein</fullName>
    </recommendedName>
</protein>